<keyword evidence="10" id="KW-1185">Reference proteome</keyword>
<feature type="domain" description="Amino acid transporter transmembrane" evidence="8">
    <location>
        <begin position="71"/>
        <end position="452"/>
    </location>
</feature>
<dbReference type="STRING" id="101127.A0A1X2GG47"/>
<evidence type="ECO:0000313" key="10">
    <source>
        <dbReference type="Proteomes" id="UP000242146"/>
    </source>
</evidence>
<dbReference type="InterPro" id="IPR013057">
    <property type="entry name" value="AA_transpt_TM"/>
</dbReference>
<name>A0A1X2GG47_9FUNG</name>
<dbReference type="EMBL" id="MCGT01000016">
    <property type="protein sequence ID" value="ORX53056.1"/>
    <property type="molecule type" value="Genomic_DNA"/>
</dbReference>
<accession>A0A1X2GG47</accession>
<feature type="transmembrane region" description="Helical" evidence="7">
    <location>
        <begin position="434"/>
        <end position="455"/>
    </location>
</feature>
<dbReference type="GO" id="GO:0005774">
    <property type="term" value="C:vacuolar membrane"/>
    <property type="evidence" value="ECO:0007669"/>
    <property type="project" value="TreeGrafter"/>
</dbReference>
<feature type="transmembrane region" description="Helical" evidence="7">
    <location>
        <begin position="103"/>
        <end position="124"/>
    </location>
</feature>
<dbReference type="PANTHER" id="PTHR22950:SF666">
    <property type="entry name" value="VACUOLAR AMINO ACID TRANSPORTER 4"/>
    <property type="match status" value="1"/>
</dbReference>
<keyword evidence="4 7" id="KW-1133">Transmembrane helix</keyword>
<dbReference type="OrthoDB" id="1684102at2759"/>
<feature type="transmembrane region" description="Helical" evidence="7">
    <location>
        <begin position="331"/>
        <end position="356"/>
    </location>
</feature>
<comment type="similarity">
    <text evidence="2">Belongs to the amino acid/polyamine transporter 2 family.</text>
</comment>
<feature type="transmembrane region" description="Helical" evidence="7">
    <location>
        <begin position="145"/>
        <end position="167"/>
    </location>
</feature>
<dbReference type="AlphaFoldDB" id="A0A1X2GG47"/>
<evidence type="ECO:0000256" key="4">
    <source>
        <dbReference type="ARBA" id="ARBA00022989"/>
    </source>
</evidence>
<feature type="region of interest" description="Disordered" evidence="6">
    <location>
        <begin position="30"/>
        <end position="56"/>
    </location>
</feature>
<feature type="transmembrane region" description="Helical" evidence="7">
    <location>
        <begin position="377"/>
        <end position="396"/>
    </location>
</feature>
<protein>
    <recommendedName>
        <fullName evidence="8">Amino acid transporter transmembrane domain-containing protein</fullName>
    </recommendedName>
</protein>
<comment type="caution">
    <text evidence="9">The sequence shown here is derived from an EMBL/GenBank/DDBJ whole genome shotgun (WGS) entry which is preliminary data.</text>
</comment>
<dbReference type="GO" id="GO:0015179">
    <property type="term" value="F:L-amino acid transmembrane transporter activity"/>
    <property type="evidence" value="ECO:0007669"/>
    <property type="project" value="TreeGrafter"/>
</dbReference>
<sequence length="473" mass="52694">MAAKRHSIGARSYSSLSLYTHFAGEDFIEEEKKQRRGSKILVEGQQETPIEHEEEPFEKEEDLEYVTKAPTASVGKALFMFLKAFIGSGVLFLPKAYQNGGIALANVLMVIFAVTCLVSFLCLVKAQLILGGSYGDIGQKLYGPVVRYSVLFFIVISQIGFVCSYFIFVSGNFKIVSDVLSNCRNWITQNNFVWFPLIILIPLSLIRHLARLSYCAIAADVFILFGLIVIIYFTSWQLHNVGVGPNIIAVNNVDFGMTISTAAFSFEGIGLLIPIVESMEKPEKFPFVVTLGLIVITLVYVLIGTLSYLAYGDTIQAAVLYNFTPDDRLTVAVQLLYSLAIMLTMPFMLFPALKIIENGLFQKNSGRESYCIKMTKNVYRVLLCLLCAIIAYFVGGDNLDKFVSLVGSIACLPLCFIFPGLFHWKVTKNKWLHLVDGILILWGAGMTVYTLYVTVNNWVHPAPPEHISTFCDA</sequence>
<keyword evidence="3 7" id="KW-0812">Transmembrane</keyword>
<gene>
    <name evidence="9" type="ORF">DM01DRAFT_1288183</name>
</gene>
<dbReference type="PANTHER" id="PTHR22950">
    <property type="entry name" value="AMINO ACID TRANSPORTER"/>
    <property type="match status" value="1"/>
</dbReference>
<dbReference type="Proteomes" id="UP000242146">
    <property type="component" value="Unassembled WGS sequence"/>
</dbReference>
<evidence type="ECO:0000313" key="9">
    <source>
        <dbReference type="EMBL" id="ORX53056.1"/>
    </source>
</evidence>
<dbReference type="Pfam" id="PF01490">
    <property type="entry name" value="Aa_trans"/>
    <property type="match status" value="1"/>
</dbReference>
<keyword evidence="5 7" id="KW-0472">Membrane</keyword>
<evidence type="ECO:0000256" key="2">
    <source>
        <dbReference type="ARBA" id="ARBA00008066"/>
    </source>
</evidence>
<feature type="transmembrane region" description="Helical" evidence="7">
    <location>
        <begin position="77"/>
        <end position="97"/>
    </location>
</feature>
<reference evidence="9 10" key="1">
    <citation type="submission" date="2016-07" db="EMBL/GenBank/DDBJ databases">
        <title>Pervasive Adenine N6-methylation of Active Genes in Fungi.</title>
        <authorList>
            <consortium name="DOE Joint Genome Institute"/>
            <person name="Mondo S.J."/>
            <person name="Dannebaum R.O."/>
            <person name="Kuo R.C."/>
            <person name="Labutti K."/>
            <person name="Haridas S."/>
            <person name="Kuo A."/>
            <person name="Salamov A."/>
            <person name="Ahrendt S.R."/>
            <person name="Lipzen A."/>
            <person name="Sullivan W."/>
            <person name="Andreopoulos W.B."/>
            <person name="Clum A."/>
            <person name="Lindquist E."/>
            <person name="Daum C."/>
            <person name="Ramamoorthy G.K."/>
            <person name="Gryganskyi A."/>
            <person name="Culley D."/>
            <person name="Magnuson J.K."/>
            <person name="James T.Y."/>
            <person name="O'Malley M.A."/>
            <person name="Stajich J.E."/>
            <person name="Spatafora J.W."/>
            <person name="Visel A."/>
            <person name="Grigoriev I.V."/>
        </authorList>
    </citation>
    <scope>NUCLEOTIDE SEQUENCE [LARGE SCALE GENOMIC DNA]</scope>
    <source>
        <strain evidence="9 10">NRRL 3301</strain>
    </source>
</reference>
<comment type="subcellular location">
    <subcellularLocation>
        <location evidence="1">Membrane</location>
        <topology evidence="1">Multi-pass membrane protein</topology>
    </subcellularLocation>
</comment>
<evidence type="ECO:0000259" key="8">
    <source>
        <dbReference type="Pfam" id="PF01490"/>
    </source>
</evidence>
<evidence type="ECO:0000256" key="1">
    <source>
        <dbReference type="ARBA" id="ARBA00004141"/>
    </source>
</evidence>
<dbReference type="Gene3D" id="1.20.1740.10">
    <property type="entry name" value="Amino acid/polyamine transporter I"/>
    <property type="match status" value="1"/>
</dbReference>
<feature type="transmembrane region" description="Helical" evidence="7">
    <location>
        <begin position="288"/>
        <end position="311"/>
    </location>
</feature>
<evidence type="ECO:0000256" key="3">
    <source>
        <dbReference type="ARBA" id="ARBA00022692"/>
    </source>
</evidence>
<feature type="transmembrane region" description="Helical" evidence="7">
    <location>
        <begin position="402"/>
        <end position="422"/>
    </location>
</feature>
<evidence type="ECO:0000256" key="6">
    <source>
        <dbReference type="SAM" id="MobiDB-lite"/>
    </source>
</evidence>
<feature type="transmembrane region" description="Helical" evidence="7">
    <location>
        <begin position="187"/>
        <end position="205"/>
    </location>
</feature>
<feature type="transmembrane region" description="Helical" evidence="7">
    <location>
        <begin position="255"/>
        <end position="276"/>
    </location>
</feature>
<proteinExistence type="inferred from homology"/>
<feature type="transmembrane region" description="Helical" evidence="7">
    <location>
        <begin position="212"/>
        <end position="235"/>
    </location>
</feature>
<evidence type="ECO:0000256" key="5">
    <source>
        <dbReference type="ARBA" id="ARBA00023136"/>
    </source>
</evidence>
<organism evidence="9 10">
    <name type="scientific">Hesseltinella vesiculosa</name>
    <dbReference type="NCBI Taxonomy" id="101127"/>
    <lineage>
        <taxon>Eukaryota</taxon>
        <taxon>Fungi</taxon>
        <taxon>Fungi incertae sedis</taxon>
        <taxon>Mucoromycota</taxon>
        <taxon>Mucoromycotina</taxon>
        <taxon>Mucoromycetes</taxon>
        <taxon>Mucorales</taxon>
        <taxon>Cunninghamellaceae</taxon>
        <taxon>Hesseltinella</taxon>
    </lineage>
</organism>
<evidence type="ECO:0000256" key="7">
    <source>
        <dbReference type="SAM" id="Phobius"/>
    </source>
</evidence>